<gene>
    <name evidence="1" type="ORF">CEXT_405111</name>
</gene>
<dbReference type="Proteomes" id="UP001054945">
    <property type="component" value="Unassembled WGS sequence"/>
</dbReference>
<accession>A0AAV4MI01</accession>
<sequence>MDGGAYAFSDDFSPPQGPWVFHLICQKSNIKERCLMKCWLPLIFPAKVPRRAFFVPSNWTYSEKVLTNSRLNRMAFLSLSNTKCIIKEKRKDEKR</sequence>
<evidence type="ECO:0000313" key="1">
    <source>
        <dbReference type="EMBL" id="GIX71262.1"/>
    </source>
</evidence>
<keyword evidence="2" id="KW-1185">Reference proteome</keyword>
<proteinExistence type="predicted"/>
<comment type="caution">
    <text evidence="1">The sequence shown here is derived from an EMBL/GenBank/DDBJ whole genome shotgun (WGS) entry which is preliminary data.</text>
</comment>
<organism evidence="1 2">
    <name type="scientific">Caerostris extrusa</name>
    <name type="common">Bark spider</name>
    <name type="synonym">Caerostris bankana</name>
    <dbReference type="NCBI Taxonomy" id="172846"/>
    <lineage>
        <taxon>Eukaryota</taxon>
        <taxon>Metazoa</taxon>
        <taxon>Ecdysozoa</taxon>
        <taxon>Arthropoda</taxon>
        <taxon>Chelicerata</taxon>
        <taxon>Arachnida</taxon>
        <taxon>Araneae</taxon>
        <taxon>Araneomorphae</taxon>
        <taxon>Entelegynae</taxon>
        <taxon>Araneoidea</taxon>
        <taxon>Araneidae</taxon>
        <taxon>Caerostris</taxon>
    </lineage>
</organism>
<dbReference type="EMBL" id="BPLR01019738">
    <property type="protein sequence ID" value="GIX71262.1"/>
    <property type="molecule type" value="Genomic_DNA"/>
</dbReference>
<protein>
    <submittedName>
        <fullName evidence="1">Uncharacterized protein</fullName>
    </submittedName>
</protein>
<name>A0AAV4MI01_CAEEX</name>
<reference evidence="1 2" key="1">
    <citation type="submission" date="2021-06" db="EMBL/GenBank/DDBJ databases">
        <title>Caerostris extrusa draft genome.</title>
        <authorList>
            <person name="Kono N."/>
            <person name="Arakawa K."/>
        </authorList>
    </citation>
    <scope>NUCLEOTIDE SEQUENCE [LARGE SCALE GENOMIC DNA]</scope>
</reference>
<dbReference type="AlphaFoldDB" id="A0AAV4MI01"/>
<evidence type="ECO:0000313" key="2">
    <source>
        <dbReference type="Proteomes" id="UP001054945"/>
    </source>
</evidence>